<accession>A0A0F4Z6U4</accession>
<dbReference type="Gene3D" id="3.20.20.140">
    <property type="entry name" value="Metal-dependent hydrolases"/>
    <property type="match status" value="1"/>
</dbReference>
<keyword evidence="2" id="KW-0479">Metal-binding</keyword>
<dbReference type="GO" id="GO:0006508">
    <property type="term" value="P:proteolysis"/>
    <property type="evidence" value="ECO:0007669"/>
    <property type="project" value="UniProtKB-KW"/>
</dbReference>
<dbReference type="GO" id="GO:0046872">
    <property type="term" value="F:metal ion binding"/>
    <property type="evidence" value="ECO:0007669"/>
    <property type="project" value="UniProtKB-UniRule"/>
</dbReference>
<dbReference type="EMBL" id="LAEV01002294">
    <property type="protein sequence ID" value="KKA26065.1"/>
    <property type="molecule type" value="Genomic_DNA"/>
</dbReference>
<protein>
    <recommendedName>
        <fullName evidence="2">Dipeptidase</fullName>
        <ecNumber evidence="2">3.4.13.19</ecNumber>
    </recommendedName>
</protein>
<dbReference type="PANTHER" id="PTHR10443:SF12">
    <property type="entry name" value="DIPEPTIDASE"/>
    <property type="match status" value="1"/>
</dbReference>
<keyword evidence="2" id="KW-0482">Metalloprotease</keyword>
<keyword evidence="2" id="KW-0862">Zinc</keyword>
<evidence type="ECO:0000256" key="1">
    <source>
        <dbReference type="ARBA" id="ARBA00022997"/>
    </source>
</evidence>
<evidence type="ECO:0000313" key="5">
    <source>
        <dbReference type="Proteomes" id="UP000033483"/>
    </source>
</evidence>
<gene>
    <name evidence="4" type="ORF">TD95_000317</name>
</gene>
<reference evidence="4 5" key="1">
    <citation type="submission" date="2015-03" db="EMBL/GenBank/DDBJ databases">
        <authorList>
            <person name="Radwan O."/>
            <person name="Al-Naeli F.A."/>
            <person name="Rendon G.A."/>
            <person name="Fields C."/>
        </authorList>
    </citation>
    <scope>NUCLEOTIDE SEQUENCE [LARGE SCALE GENOMIC DNA]</scope>
    <source>
        <strain evidence="4">CR-DP1</strain>
    </source>
</reference>
<dbReference type="SUPFAM" id="SSF51556">
    <property type="entry name" value="Metallo-dependent hydrolases"/>
    <property type="match status" value="1"/>
</dbReference>
<organism evidence="4 5">
    <name type="scientific">Thielaviopsis punctulata</name>
    <dbReference type="NCBI Taxonomy" id="72032"/>
    <lineage>
        <taxon>Eukaryota</taxon>
        <taxon>Fungi</taxon>
        <taxon>Dikarya</taxon>
        <taxon>Ascomycota</taxon>
        <taxon>Pezizomycotina</taxon>
        <taxon>Sordariomycetes</taxon>
        <taxon>Hypocreomycetidae</taxon>
        <taxon>Microascales</taxon>
        <taxon>Ceratocystidaceae</taxon>
        <taxon>Thielaviopsis</taxon>
    </lineage>
</organism>
<proteinExistence type="inferred from homology"/>
<dbReference type="CDD" id="cd01301">
    <property type="entry name" value="rDP_like"/>
    <property type="match status" value="1"/>
</dbReference>
<comment type="cofactor">
    <cofactor evidence="2">
        <name>Zn(2+)</name>
        <dbReference type="ChEBI" id="CHEBI:29105"/>
    </cofactor>
</comment>
<keyword evidence="1 2" id="KW-0224">Dipeptidase</keyword>
<dbReference type="InterPro" id="IPR008257">
    <property type="entry name" value="Pept_M19"/>
</dbReference>
<dbReference type="OrthoDB" id="445695at2759"/>
<comment type="caution">
    <text evidence="4">The sequence shown here is derived from an EMBL/GenBank/DDBJ whole genome shotgun (WGS) entry which is preliminary data.</text>
</comment>
<sequence>MSSQPLLDPRKEVLPTSTARPAPRRSVSRSLRMLLSAAVAVTVYYNTAGLRDAVCDKILGPQTTAQRVTAILKATPLIDGHNDLPIWIREFYANHIYNDNFSLPFSHGGLAGHVDLPRLREGMNGGAFWSVFTPCPANGSDYSEANYAGSVQLTLQQIDLVARLKAAYPHDFAPNSDSSRALTSFYRGQLISPLGVEGLHQVGNSVANLRRYYDMGVRYATLTHNCHNIFADAALLESPFRVAEPLWHGLSPLGKKMIHEMNRMGMIVDLSHTSEETMMDVLGGKDWEGSKAPVMFSHSSAFSLCPHPRNVKDHVLDLVKATDSVVMVNFSPDFISCAAGDKPNGVPDYVPENNTLVQVVRHVKYIGERIGYDHVGFGSDFDGITQVPRGLEDVSKYPDLVAALLEEGISDIDVMKVVGRNILRVWRRVEEVSHKMKSEGFPVLEDDLMTLRE</sequence>
<keyword evidence="2" id="KW-0645">Protease</keyword>
<dbReference type="InterPro" id="IPR032466">
    <property type="entry name" value="Metal_Hydrolase"/>
</dbReference>
<dbReference type="Proteomes" id="UP000033483">
    <property type="component" value="Unassembled WGS sequence"/>
</dbReference>
<keyword evidence="2" id="KW-0378">Hydrolase</keyword>
<feature type="region of interest" description="Disordered" evidence="3">
    <location>
        <begin position="1"/>
        <end position="25"/>
    </location>
</feature>
<evidence type="ECO:0000256" key="2">
    <source>
        <dbReference type="RuleBase" id="RU341113"/>
    </source>
</evidence>
<comment type="catalytic activity">
    <reaction evidence="2">
        <text>an L-aminoacyl-L-amino acid + H2O = 2 an L-alpha-amino acid</text>
        <dbReference type="Rhea" id="RHEA:48940"/>
        <dbReference type="ChEBI" id="CHEBI:15377"/>
        <dbReference type="ChEBI" id="CHEBI:59869"/>
        <dbReference type="ChEBI" id="CHEBI:77460"/>
        <dbReference type="EC" id="3.4.13.19"/>
    </reaction>
</comment>
<dbReference type="PANTHER" id="PTHR10443">
    <property type="entry name" value="MICROSOMAL DIPEPTIDASE"/>
    <property type="match status" value="1"/>
</dbReference>
<dbReference type="AlphaFoldDB" id="A0A0F4Z6U4"/>
<dbReference type="Pfam" id="PF01244">
    <property type="entry name" value="Peptidase_M19"/>
    <property type="match status" value="1"/>
</dbReference>
<dbReference type="PROSITE" id="PS51365">
    <property type="entry name" value="RENAL_DIPEPTIDASE_2"/>
    <property type="match status" value="1"/>
</dbReference>
<dbReference type="EC" id="3.4.13.19" evidence="2"/>
<comment type="similarity">
    <text evidence="2">Belongs to the metallo-dependent hydrolases superfamily. Peptidase M19 family.</text>
</comment>
<dbReference type="GO" id="GO:0070573">
    <property type="term" value="F:metallodipeptidase activity"/>
    <property type="evidence" value="ECO:0007669"/>
    <property type="project" value="InterPro"/>
</dbReference>
<evidence type="ECO:0000313" key="4">
    <source>
        <dbReference type="EMBL" id="KKA26065.1"/>
    </source>
</evidence>
<keyword evidence="5" id="KW-1185">Reference proteome</keyword>
<evidence type="ECO:0000256" key="3">
    <source>
        <dbReference type="SAM" id="MobiDB-lite"/>
    </source>
</evidence>
<name>A0A0F4Z6U4_9PEZI</name>